<dbReference type="SMART" id="SM01228">
    <property type="entry name" value="GIDA_assoc_3"/>
    <property type="match status" value="1"/>
</dbReference>
<proteinExistence type="inferred from homology"/>
<dbReference type="Proteomes" id="UP000324285">
    <property type="component" value="Chromosome"/>
</dbReference>
<evidence type="ECO:0000256" key="10">
    <source>
        <dbReference type="ARBA" id="ARBA00025948"/>
    </source>
</evidence>
<evidence type="ECO:0000256" key="7">
    <source>
        <dbReference type="ARBA" id="ARBA00022694"/>
    </source>
</evidence>
<evidence type="ECO:0000256" key="1">
    <source>
        <dbReference type="ARBA" id="ARBA00001974"/>
    </source>
</evidence>
<evidence type="ECO:0000313" key="15">
    <source>
        <dbReference type="Proteomes" id="UP000324285"/>
    </source>
</evidence>
<feature type="binding site" evidence="12">
    <location>
        <begin position="273"/>
        <end position="287"/>
    </location>
    <ligand>
        <name>NAD(+)</name>
        <dbReference type="ChEBI" id="CHEBI:57540"/>
    </ligand>
</feature>
<organism evidence="14 15">
    <name type="scientific">Halomonas binhaiensis</name>
    <dbReference type="NCBI Taxonomy" id="2562282"/>
    <lineage>
        <taxon>Bacteria</taxon>
        <taxon>Pseudomonadati</taxon>
        <taxon>Pseudomonadota</taxon>
        <taxon>Gammaproteobacteria</taxon>
        <taxon>Oceanospirillales</taxon>
        <taxon>Halomonadaceae</taxon>
        <taxon>Halomonas</taxon>
    </lineage>
</organism>
<evidence type="ECO:0000313" key="14">
    <source>
        <dbReference type="EMBL" id="QEM83682.1"/>
    </source>
</evidence>
<dbReference type="PRINTS" id="PR00411">
    <property type="entry name" value="PNDRDTASEI"/>
</dbReference>
<dbReference type="Gene3D" id="3.50.50.60">
    <property type="entry name" value="FAD/NAD(P)-binding domain"/>
    <property type="match status" value="2"/>
</dbReference>
<dbReference type="InterPro" id="IPR044920">
    <property type="entry name" value="MnmG_C_subdom_sf"/>
</dbReference>
<comment type="cofactor">
    <cofactor evidence="1 12">
        <name>FAD</name>
        <dbReference type="ChEBI" id="CHEBI:57692"/>
    </cofactor>
</comment>
<dbReference type="PROSITE" id="PS01280">
    <property type="entry name" value="GIDA_1"/>
    <property type="match status" value="1"/>
</dbReference>
<gene>
    <name evidence="12 14" type="primary">mnmG</name>
    <name evidence="12" type="synonym">gidA</name>
    <name evidence="14" type="ORF">E4T21_20515</name>
</gene>
<dbReference type="RefSeq" id="WP_149286803.1">
    <property type="nucleotide sequence ID" value="NZ_CP038437.2"/>
</dbReference>
<dbReference type="Pfam" id="PF13932">
    <property type="entry name" value="SAM_GIDA_C"/>
    <property type="match status" value="1"/>
</dbReference>
<evidence type="ECO:0000256" key="3">
    <source>
        <dbReference type="ARBA" id="ARBA00007653"/>
    </source>
</evidence>
<comment type="caution">
    <text evidence="12">Lacks conserved residue(s) required for the propagation of feature annotation.</text>
</comment>
<evidence type="ECO:0000256" key="5">
    <source>
        <dbReference type="ARBA" id="ARBA00022490"/>
    </source>
</evidence>
<dbReference type="HAMAP" id="MF_00129">
    <property type="entry name" value="MnmG_GidA"/>
    <property type="match status" value="1"/>
</dbReference>
<comment type="function">
    <text evidence="2 12">NAD-binding protein involved in the addition of a carboxymethylaminomethyl (cmnm) group at the wobble position (U34) of certain tRNAs, forming tRNA-cmnm(5)s(2)U34.</text>
</comment>
<dbReference type="AlphaFoldDB" id="A0A5C1NIZ2"/>
<feature type="binding site" evidence="12">
    <location>
        <begin position="13"/>
        <end position="18"/>
    </location>
    <ligand>
        <name>FAD</name>
        <dbReference type="ChEBI" id="CHEBI:57692"/>
    </ligand>
</feature>
<dbReference type="PANTHER" id="PTHR11806:SF0">
    <property type="entry name" value="PROTEIN MTO1 HOMOLOG, MITOCHONDRIAL"/>
    <property type="match status" value="1"/>
</dbReference>
<dbReference type="Gene3D" id="1.10.150.570">
    <property type="entry name" value="GidA associated domain, C-terminal subdomain"/>
    <property type="match status" value="1"/>
</dbReference>
<dbReference type="FunFam" id="3.50.50.60:FF:000002">
    <property type="entry name" value="tRNA uridine 5-carboxymethylaminomethyl modification enzyme MnmG"/>
    <property type="match status" value="1"/>
</dbReference>
<dbReference type="InterPro" id="IPR047001">
    <property type="entry name" value="MnmG_C_subdom"/>
</dbReference>
<evidence type="ECO:0000256" key="2">
    <source>
        <dbReference type="ARBA" id="ARBA00003717"/>
    </source>
</evidence>
<accession>A0A5C1NIZ2</accession>
<dbReference type="GO" id="GO:0005829">
    <property type="term" value="C:cytosol"/>
    <property type="evidence" value="ECO:0007669"/>
    <property type="project" value="TreeGrafter"/>
</dbReference>
<keyword evidence="7 12" id="KW-0819">tRNA processing</keyword>
<dbReference type="Pfam" id="PF01134">
    <property type="entry name" value="GIDA"/>
    <property type="match status" value="1"/>
</dbReference>
<dbReference type="InterPro" id="IPR020595">
    <property type="entry name" value="MnmG-rel_CS"/>
</dbReference>
<evidence type="ECO:0000259" key="13">
    <source>
        <dbReference type="SMART" id="SM01228"/>
    </source>
</evidence>
<dbReference type="InterPro" id="IPR026904">
    <property type="entry name" value="MnmG_C"/>
</dbReference>
<dbReference type="SUPFAM" id="SSF51905">
    <property type="entry name" value="FAD/NAD(P)-binding domain"/>
    <property type="match status" value="1"/>
</dbReference>
<dbReference type="GO" id="GO:0030488">
    <property type="term" value="P:tRNA methylation"/>
    <property type="evidence" value="ECO:0007669"/>
    <property type="project" value="TreeGrafter"/>
</dbReference>
<dbReference type="FunFam" id="1.10.10.1800:FF:000001">
    <property type="entry name" value="tRNA uridine 5-carboxymethylaminomethyl modification enzyme MnmG"/>
    <property type="match status" value="1"/>
</dbReference>
<sequence>MEYPDRFDVIVIGGGHAGTEAALASARMGCQTLLLTHNIETLGQMSCNPAIGGIGKSHLVKEIDALGGAMGLATDLGGIQFRVLNARKGPAVRATRAQADRIRYKAAIRHILENQPNLTLFQQAAGDLVVENDTVRGVVTETGIRFMGETVVLCTGTFLGGVIHIGLQQSRGGRAGDPPSNALAERLRALPFRVDRLKTGTPPRIDAKSVDFSRLEEQPGDTPIPVMSYLGSREMHPRQVSCHIAHTNEQTHQIIFDNLDRSPMFSGVIEGVGPRYCPSIEDKVHRFADKASHQVFIEPEGLDTHELYPNGISTSLPFDVQLKVVRSMVGLENAHITRPGYAIEYDFFDPRDLKHSLETRFIHNLFFAGQINGTTGYEEAGAQGLLAGLNAALRAKEQDAWCPRRDEAYLGVLVDDLITLGTKEPYRMFTSRAEYRLLLREDNADMRLTEQGRKLGLIDDERWASFSAKREAVESESARLKASWVQPGTAAAAKVEASTGKPLSREYNLMDLLKRPELVYHDVAGLLGEAVADEQVAEQVQIQAKYQGYIDRQQDEIDKLKRHESMALPEDLDYNAIEGLSHEIRQKLNDARPATLAQAGRISGVTPAAVSILLIYMKKRHLIKEVATTPSNEQVAG</sequence>
<comment type="subunit">
    <text evidence="10 12">Homodimer. Heterotetramer of two MnmE and two MnmG subunits.</text>
</comment>
<reference evidence="14" key="1">
    <citation type="submission" date="2021-02" db="EMBL/GenBank/DDBJ databases">
        <title>Strain Y2R2, a novel species of the genus Halomonas.</title>
        <authorList>
            <person name="Huang H."/>
        </authorList>
    </citation>
    <scope>NUCLEOTIDE SEQUENCE</scope>
    <source>
        <strain evidence="14">Y2R2</strain>
    </source>
</reference>
<dbReference type="InterPro" id="IPR049312">
    <property type="entry name" value="GIDA_C_N"/>
</dbReference>
<dbReference type="InterPro" id="IPR004416">
    <property type="entry name" value="MnmG"/>
</dbReference>
<dbReference type="GO" id="GO:0002098">
    <property type="term" value="P:tRNA wobble uridine modification"/>
    <property type="evidence" value="ECO:0007669"/>
    <property type="project" value="InterPro"/>
</dbReference>
<feature type="domain" description="tRNA uridine 5-carboxymethylaminomethyl modification enzyme C-terminal subdomain" evidence="13">
    <location>
        <begin position="544"/>
        <end position="615"/>
    </location>
</feature>
<dbReference type="PANTHER" id="PTHR11806">
    <property type="entry name" value="GLUCOSE INHIBITED DIVISION PROTEIN A"/>
    <property type="match status" value="1"/>
</dbReference>
<protein>
    <recommendedName>
        <fullName evidence="4 12">tRNA uridine 5-carboxymethylaminomethyl modification enzyme MnmG</fullName>
    </recommendedName>
    <alternativeName>
        <fullName evidence="11 12">Glucose-inhibited division protein A</fullName>
    </alternativeName>
</protein>
<dbReference type="Pfam" id="PF21680">
    <property type="entry name" value="GIDA_C_1st"/>
    <property type="match status" value="1"/>
</dbReference>
<keyword evidence="9 12" id="KW-0520">NAD</keyword>
<evidence type="ECO:0000256" key="4">
    <source>
        <dbReference type="ARBA" id="ARBA00020461"/>
    </source>
</evidence>
<dbReference type="FunFam" id="1.10.150.570:FF:000001">
    <property type="entry name" value="tRNA uridine 5-carboxymethylaminomethyl modification enzyme MnmG"/>
    <property type="match status" value="1"/>
</dbReference>
<dbReference type="EMBL" id="CP038437">
    <property type="protein sequence ID" value="QEM83682.1"/>
    <property type="molecule type" value="Genomic_DNA"/>
</dbReference>
<keyword evidence="6 12" id="KW-0285">Flavoprotein</keyword>
<dbReference type="InterPro" id="IPR040131">
    <property type="entry name" value="MnmG_N"/>
</dbReference>
<comment type="subcellular location">
    <subcellularLocation>
        <location evidence="12">Cytoplasm</location>
    </subcellularLocation>
</comment>
<dbReference type="KEGG" id="hbh:E4T21_20515"/>
<dbReference type="InterPro" id="IPR002218">
    <property type="entry name" value="MnmG-rel"/>
</dbReference>
<dbReference type="Gene3D" id="1.10.10.1800">
    <property type="entry name" value="tRNA uridine 5-carboxymethylaminomethyl modification enzyme MnmG/GidA"/>
    <property type="match status" value="1"/>
</dbReference>
<comment type="similarity">
    <text evidence="3 12">Belongs to the MnmG family.</text>
</comment>
<keyword evidence="15" id="KW-1185">Reference proteome</keyword>
<dbReference type="FunFam" id="3.50.50.60:FF:000010">
    <property type="entry name" value="tRNA uridine 5-carboxymethylaminomethyl modification enzyme MnmG"/>
    <property type="match status" value="1"/>
</dbReference>
<name>A0A5C1NIZ2_9GAMM</name>
<dbReference type="InterPro" id="IPR036188">
    <property type="entry name" value="FAD/NAD-bd_sf"/>
</dbReference>
<evidence type="ECO:0000256" key="12">
    <source>
        <dbReference type="HAMAP-Rule" id="MF_00129"/>
    </source>
</evidence>
<evidence type="ECO:0000256" key="8">
    <source>
        <dbReference type="ARBA" id="ARBA00022827"/>
    </source>
</evidence>
<dbReference type="PROSITE" id="PS01281">
    <property type="entry name" value="GIDA_2"/>
    <property type="match status" value="1"/>
</dbReference>
<evidence type="ECO:0000256" key="6">
    <source>
        <dbReference type="ARBA" id="ARBA00022630"/>
    </source>
</evidence>
<keyword evidence="8 12" id="KW-0274">FAD</keyword>
<evidence type="ECO:0000256" key="11">
    <source>
        <dbReference type="ARBA" id="ARBA00031800"/>
    </source>
</evidence>
<evidence type="ECO:0000256" key="9">
    <source>
        <dbReference type="ARBA" id="ARBA00023027"/>
    </source>
</evidence>
<dbReference type="GO" id="GO:0050660">
    <property type="term" value="F:flavin adenine dinucleotide binding"/>
    <property type="evidence" value="ECO:0007669"/>
    <property type="project" value="UniProtKB-UniRule"/>
</dbReference>
<dbReference type="NCBIfam" id="TIGR00136">
    <property type="entry name" value="mnmG_gidA"/>
    <property type="match status" value="1"/>
</dbReference>
<dbReference type="OrthoDB" id="9815560at2"/>
<keyword evidence="5 12" id="KW-0963">Cytoplasm</keyword>